<proteinExistence type="predicted"/>
<dbReference type="AlphaFoldDB" id="A0A916E2U3"/>
<evidence type="ECO:0000313" key="2">
    <source>
        <dbReference type="Proteomes" id="UP000684084"/>
    </source>
</evidence>
<sequence length="103" mass="11561">MLDIAAVLSERGHNVILITSGNYTPASEYPTIKQISFGPAFDVKKIRNAGRALNKPVVGFMSYLNAMDLKTYKSDPLFRFLIDTFFGFELPQTVPPNIQFESE</sequence>
<gene>
    <name evidence="1" type="ORF">CHRIB12_LOCUS5740</name>
</gene>
<reference evidence="1" key="1">
    <citation type="submission" date="2020-05" db="EMBL/GenBank/DDBJ databases">
        <authorList>
            <person name="Rincon C."/>
            <person name="Sanders R I."/>
            <person name="Robbins C."/>
            <person name="Chaturvedi A."/>
        </authorList>
    </citation>
    <scope>NUCLEOTIDE SEQUENCE</scope>
    <source>
        <strain evidence="1">CHB12</strain>
    </source>
</reference>
<name>A0A916E2U3_9GLOM</name>
<organism evidence="1 2">
    <name type="scientific">Rhizophagus irregularis</name>
    <dbReference type="NCBI Taxonomy" id="588596"/>
    <lineage>
        <taxon>Eukaryota</taxon>
        <taxon>Fungi</taxon>
        <taxon>Fungi incertae sedis</taxon>
        <taxon>Mucoromycota</taxon>
        <taxon>Glomeromycotina</taxon>
        <taxon>Glomeromycetes</taxon>
        <taxon>Glomerales</taxon>
        <taxon>Glomeraceae</taxon>
        <taxon>Rhizophagus</taxon>
    </lineage>
</organism>
<evidence type="ECO:0000313" key="1">
    <source>
        <dbReference type="EMBL" id="CAB5353895.1"/>
    </source>
</evidence>
<dbReference type="OrthoDB" id="5835829at2759"/>
<dbReference type="Proteomes" id="UP000684084">
    <property type="component" value="Unassembled WGS sequence"/>
</dbReference>
<comment type="caution">
    <text evidence="1">The sequence shown here is derived from an EMBL/GenBank/DDBJ whole genome shotgun (WGS) entry which is preliminary data.</text>
</comment>
<protein>
    <submittedName>
        <fullName evidence="1">Uncharacterized protein</fullName>
    </submittedName>
</protein>
<dbReference type="EMBL" id="CAGKOT010000009">
    <property type="protein sequence ID" value="CAB5353895.1"/>
    <property type="molecule type" value="Genomic_DNA"/>
</dbReference>
<accession>A0A916E2U3</accession>